<sequence>MTRYLNAPEHLTPIASYAGLGDGMAGVDGAGTPLVPAQAVYTDTEDDAVTPPQMGYCQWLKTFALA</sequence>
<protein>
    <submittedName>
        <fullName evidence="1">Uncharacterized protein</fullName>
    </submittedName>
</protein>
<name>A0ABS9PX44_9CORY</name>
<evidence type="ECO:0000313" key="2">
    <source>
        <dbReference type="Proteomes" id="UP001521911"/>
    </source>
</evidence>
<dbReference type="RefSeq" id="WP_239181285.1">
    <property type="nucleotide sequence ID" value="NZ_JAKRDF010000026.1"/>
</dbReference>
<keyword evidence="2" id="KW-1185">Reference proteome</keyword>
<evidence type="ECO:0000313" key="1">
    <source>
        <dbReference type="EMBL" id="MCG7277302.1"/>
    </source>
</evidence>
<gene>
    <name evidence="1" type="ORF">MHK08_12645</name>
</gene>
<comment type="caution">
    <text evidence="1">The sequence shown here is derived from an EMBL/GenBank/DDBJ whole genome shotgun (WGS) entry which is preliminary data.</text>
</comment>
<organism evidence="1 2">
    <name type="scientific">Corynebacterium singulare</name>
    <dbReference type="NCBI Taxonomy" id="161899"/>
    <lineage>
        <taxon>Bacteria</taxon>
        <taxon>Bacillati</taxon>
        <taxon>Actinomycetota</taxon>
        <taxon>Actinomycetes</taxon>
        <taxon>Mycobacteriales</taxon>
        <taxon>Corynebacteriaceae</taxon>
        <taxon>Corynebacterium</taxon>
    </lineage>
</organism>
<dbReference type="Proteomes" id="UP001521911">
    <property type="component" value="Unassembled WGS sequence"/>
</dbReference>
<accession>A0ABS9PX44</accession>
<dbReference type="EMBL" id="JAKRDF010000026">
    <property type="protein sequence ID" value="MCG7277302.1"/>
    <property type="molecule type" value="Genomic_DNA"/>
</dbReference>
<reference evidence="1 2" key="1">
    <citation type="submission" date="2022-02" db="EMBL/GenBank/DDBJ databases">
        <title>Uncovering new skin microbiome diversity through culturing and metagenomics.</title>
        <authorList>
            <person name="Conlan S."/>
            <person name="Deming C."/>
            <person name="Nisc Comparative Sequencing Program N."/>
            <person name="Segre J.A."/>
        </authorList>
    </citation>
    <scope>NUCLEOTIDE SEQUENCE [LARGE SCALE GENOMIC DNA]</scope>
    <source>
        <strain evidence="1 2">ACRQV</strain>
    </source>
</reference>
<proteinExistence type="predicted"/>